<protein>
    <submittedName>
        <fullName evidence="2">Uncharacterized protein</fullName>
    </submittedName>
</protein>
<keyword evidence="1" id="KW-0812">Transmembrane</keyword>
<dbReference type="EMBL" id="JACSQL010000006">
    <property type="protein sequence ID" value="MBD7969144.1"/>
    <property type="molecule type" value="Genomic_DNA"/>
</dbReference>
<name>A0ABR8T052_9BACL</name>
<evidence type="ECO:0000256" key="1">
    <source>
        <dbReference type="SAM" id="Phobius"/>
    </source>
</evidence>
<keyword evidence="3" id="KW-1185">Reference proteome</keyword>
<dbReference type="RefSeq" id="WP_191801408.1">
    <property type="nucleotide sequence ID" value="NZ_JACSQL010000006.1"/>
</dbReference>
<proteinExistence type="predicted"/>
<evidence type="ECO:0000313" key="2">
    <source>
        <dbReference type="EMBL" id="MBD7969144.1"/>
    </source>
</evidence>
<gene>
    <name evidence="2" type="ORF">H9647_13790</name>
</gene>
<organism evidence="2 3">
    <name type="scientific">Paenibacillus gallinarum</name>
    <dbReference type="NCBI Taxonomy" id="2762232"/>
    <lineage>
        <taxon>Bacteria</taxon>
        <taxon>Bacillati</taxon>
        <taxon>Bacillota</taxon>
        <taxon>Bacilli</taxon>
        <taxon>Bacillales</taxon>
        <taxon>Paenibacillaceae</taxon>
        <taxon>Paenibacillus</taxon>
    </lineage>
</organism>
<accession>A0ABR8T052</accession>
<reference evidence="2 3" key="1">
    <citation type="submission" date="2020-08" db="EMBL/GenBank/DDBJ databases">
        <title>A Genomic Blueprint of the Chicken Gut Microbiome.</title>
        <authorList>
            <person name="Gilroy R."/>
            <person name="Ravi A."/>
            <person name="Getino M."/>
            <person name="Pursley I."/>
            <person name="Horton D.L."/>
            <person name="Alikhan N.-F."/>
            <person name="Baker D."/>
            <person name="Gharbi K."/>
            <person name="Hall N."/>
            <person name="Watson M."/>
            <person name="Adriaenssens E.M."/>
            <person name="Foster-Nyarko E."/>
            <person name="Jarju S."/>
            <person name="Secka A."/>
            <person name="Antonio M."/>
            <person name="Oren A."/>
            <person name="Chaudhuri R."/>
            <person name="La Ragione R.M."/>
            <person name="Hildebrand F."/>
            <person name="Pallen M.J."/>
        </authorList>
    </citation>
    <scope>NUCLEOTIDE SEQUENCE [LARGE SCALE GENOMIC DNA]</scope>
    <source>
        <strain evidence="2 3">Sa2BVA9</strain>
    </source>
</reference>
<keyword evidence="1" id="KW-1133">Transmembrane helix</keyword>
<dbReference type="Proteomes" id="UP000608071">
    <property type="component" value="Unassembled WGS sequence"/>
</dbReference>
<feature type="transmembrane region" description="Helical" evidence="1">
    <location>
        <begin position="12"/>
        <end position="29"/>
    </location>
</feature>
<keyword evidence="1" id="KW-0472">Membrane</keyword>
<comment type="caution">
    <text evidence="2">The sequence shown here is derived from an EMBL/GenBank/DDBJ whole genome shotgun (WGS) entry which is preliminary data.</text>
</comment>
<sequence>MSEIEGFDGKGFSILIILGILVALFFFGSNDIQKLSETPTNVDEI</sequence>
<evidence type="ECO:0000313" key="3">
    <source>
        <dbReference type="Proteomes" id="UP000608071"/>
    </source>
</evidence>